<dbReference type="GO" id="GO:0005930">
    <property type="term" value="C:axoneme"/>
    <property type="evidence" value="ECO:0007669"/>
    <property type="project" value="Ensembl"/>
</dbReference>
<dbReference type="GeneTree" id="ENSGT00390000006307"/>
<dbReference type="PANTHER" id="PTHR16011">
    <property type="entry name" value="IFT57/HIPPI"/>
    <property type="match status" value="1"/>
</dbReference>
<dbReference type="STRING" id="9483.ENSCJAP00000009106"/>
<reference evidence="8" key="2">
    <citation type="submission" date="2025-08" db="UniProtKB">
        <authorList>
            <consortium name="Ensembl"/>
        </authorList>
    </citation>
    <scope>IDENTIFICATION</scope>
</reference>
<comment type="subcellular location">
    <subcellularLocation>
        <location evidence="1">Cell projection</location>
        <location evidence="1">Cilium</location>
    </subcellularLocation>
</comment>
<dbReference type="GO" id="GO:0007224">
    <property type="term" value="P:smoothened signaling pathway"/>
    <property type="evidence" value="ECO:0007669"/>
    <property type="project" value="Ensembl"/>
</dbReference>
<evidence type="ECO:0000313" key="9">
    <source>
        <dbReference type="Proteomes" id="UP000008225"/>
    </source>
</evidence>
<dbReference type="GO" id="GO:0005813">
    <property type="term" value="C:centrosome"/>
    <property type="evidence" value="ECO:0007669"/>
    <property type="project" value="Ensembl"/>
</dbReference>
<evidence type="ECO:0000256" key="2">
    <source>
        <dbReference type="ARBA" id="ARBA00009415"/>
    </source>
</evidence>
<evidence type="ECO:0000256" key="6">
    <source>
        <dbReference type="SAM" id="Coils"/>
    </source>
</evidence>
<dbReference type="InParanoid" id="F7HNZ1"/>
<name>F7HNZ1_CALJA</name>
<dbReference type="PANTHER" id="PTHR16011:SF0">
    <property type="entry name" value="INTRAFLAGELLAR TRANSPORT PROTEIN 57 HOMOLOG"/>
    <property type="match status" value="1"/>
</dbReference>
<dbReference type="Ensembl" id="ENSCJAT00000009621.5">
    <property type="protein sequence ID" value="ENSCJAP00000009106.4"/>
    <property type="gene ID" value="ENSCJAG00000004974.5"/>
</dbReference>
<dbReference type="GO" id="GO:0043616">
    <property type="term" value="P:keratinocyte proliferation"/>
    <property type="evidence" value="ECO:0007669"/>
    <property type="project" value="Ensembl"/>
</dbReference>
<dbReference type="GO" id="GO:0001843">
    <property type="term" value="P:neural tube closure"/>
    <property type="evidence" value="ECO:0007669"/>
    <property type="project" value="Ensembl"/>
</dbReference>
<comment type="similarity">
    <text evidence="2">Belongs to the IFT57 family.</text>
</comment>
<gene>
    <name evidence="8" type="primary">IFT57</name>
</gene>
<accession>F7HNZ1</accession>
<keyword evidence="4" id="KW-0969">Cilium</keyword>
<dbReference type="GO" id="GO:0005794">
    <property type="term" value="C:Golgi apparatus"/>
    <property type="evidence" value="ECO:0007669"/>
    <property type="project" value="Ensembl"/>
</dbReference>
<dbReference type="GO" id="GO:0030992">
    <property type="term" value="C:intraciliary transport particle B"/>
    <property type="evidence" value="ECO:0007669"/>
    <property type="project" value="Ensembl"/>
</dbReference>
<evidence type="ECO:0000313" key="8">
    <source>
        <dbReference type="Ensembl" id="ENSCJAP00000009106.4"/>
    </source>
</evidence>
<dbReference type="GO" id="GO:0032391">
    <property type="term" value="C:photoreceptor connecting cilium"/>
    <property type="evidence" value="ECO:0007669"/>
    <property type="project" value="Ensembl"/>
</dbReference>
<dbReference type="GO" id="GO:0042073">
    <property type="term" value="P:intraciliary transport"/>
    <property type="evidence" value="ECO:0007669"/>
    <property type="project" value="TreeGrafter"/>
</dbReference>
<dbReference type="GO" id="GO:0001947">
    <property type="term" value="P:heart looping"/>
    <property type="evidence" value="ECO:0007669"/>
    <property type="project" value="Ensembl"/>
</dbReference>
<keyword evidence="9" id="KW-1185">Reference proteome</keyword>
<evidence type="ECO:0000256" key="7">
    <source>
        <dbReference type="SAM" id="MobiDB-lite"/>
    </source>
</evidence>
<dbReference type="GO" id="GO:0010839">
    <property type="term" value="P:negative regulation of keratinocyte proliferation"/>
    <property type="evidence" value="ECO:0007669"/>
    <property type="project" value="Ensembl"/>
</dbReference>
<dbReference type="FunCoup" id="F7HNZ1">
    <property type="interactions" value="565"/>
</dbReference>
<dbReference type="GO" id="GO:0097546">
    <property type="term" value="C:ciliary base"/>
    <property type="evidence" value="ECO:0007669"/>
    <property type="project" value="Ensembl"/>
</dbReference>
<evidence type="ECO:0000256" key="1">
    <source>
        <dbReference type="ARBA" id="ARBA00004138"/>
    </source>
</evidence>
<organism evidence="8 9">
    <name type="scientific">Callithrix jacchus</name>
    <name type="common">White-tufted-ear marmoset</name>
    <name type="synonym">Simia Jacchus</name>
    <dbReference type="NCBI Taxonomy" id="9483"/>
    <lineage>
        <taxon>Eukaryota</taxon>
        <taxon>Metazoa</taxon>
        <taxon>Chordata</taxon>
        <taxon>Craniata</taxon>
        <taxon>Vertebrata</taxon>
        <taxon>Euteleostomi</taxon>
        <taxon>Mammalia</taxon>
        <taxon>Eutheria</taxon>
        <taxon>Euarchontoglires</taxon>
        <taxon>Primates</taxon>
        <taxon>Haplorrhini</taxon>
        <taxon>Platyrrhini</taxon>
        <taxon>Cebidae</taxon>
        <taxon>Callitrichinae</taxon>
        <taxon>Callithrix</taxon>
        <taxon>Callithrix</taxon>
    </lineage>
</organism>
<dbReference type="Pfam" id="PF10498">
    <property type="entry name" value="IFT57"/>
    <property type="match status" value="1"/>
</dbReference>
<evidence type="ECO:0000256" key="5">
    <source>
        <dbReference type="ARBA" id="ARBA00023273"/>
    </source>
</evidence>
<dbReference type="GO" id="GO:0044292">
    <property type="term" value="C:dendrite terminus"/>
    <property type="evidence" value="ECO:0007669"/>
    <property type="project" value="Ensembl"/>
</dbReference>
<reference evidence="8" key="3">
    <citation type="submission" date="2025-09" db="UniProtKB">
        <authorList>
            <consortium name="Ensembl"/>
        </authorList>
    </citation>
    <scope>IDENTIFICATION</scope>
</reference>
<keyword evidence="6" id="KW-0175">Coiled coil</keyword>
<dbReference type="Bgee" id="ENSCJAG00000004974">
    <property type="expression patterns" value="Expressed in frontal cortex and 6 other cell types or tissues"/>
</dbReference>
<keyword evidence="5" id="KW-0966">Cell projection</keyword>
<feature type="coiled-coil region" evidence="6">
    <location>
        <begin position="309"/>
        <end position="360"/>
    </location>
</feature>
<dbReference type="HOGENOM" id="CLU_039132_0_0_1"/>
<dbReference type="AlphaFoldDB" id="F7HNZ1"/>
<dbReference type="GO" id="GO:0042981">
    <property type="term" value="P:regulation of apoptotic process"/>
    <property type="evidence" value="ECO:0007669"/>
    <property type="project" value="Ensembl"/>
</dbReference>
<reference evidence="8" key="1">
    <citation type="submission" date="2009-03" db="EMBL/GenBank/DDBJ databases">
        <authorList>
            <person name="Warren W."/>
            <person name="Ye L."/>
            <person name="Minx P."/>
            <person name="Worley K."/>
            <person name="Gibbs R."/>
            <person name="Wilson R.K."/>
        </authorList>
    </citation>
    <scope>NUCLEOTIDE SEQUENCE [LARGE SCALE GENOMIC DNA]</scope>
</reference>
<feature type="region of interest" description="Disordered" evidence="7">
    <location>
        <begin position="1"/>
        <end position="24"/>
    </location>
</feature>
<dbReference type="eggNOG" id="KOG0972">
    <property type="taxonomic scope" value="Eukaryota"/>
</dbReference>
<dbReference type="InterPro" id="IPR019530">
    <property type="entry name" value="Intra-flagellar_transport_57"/>
</dbReference>
<sequence length="431" mass="49264">MTAAPAVVTTSGLEDGVPRSRGEGAGEVVLERGPGAAYHVFEVMEDLMEKLKLLRFEEEFLRKSNLKAPSRLYFALPTNPGEQFYMFCTLAAWLINKAGRPFERPQECDDPNATISNILSELRSFGRTADFPPSKLKSGCGEPVCYVLDCLAEEALKYIGFTWKRPVYPVEDELEEESVAEDDAELTLSKVDEEFVEEETDNEENFIDLNVLKAQRYHLDMNKTAKQEDILESTTDAAEWSLEVERVLPQLKVTIRTDNKDWRIHVDQMHQHKSGIESALKETKGFLDKLHNEITRTLEKIGSREKYINSQLENLVQEYRAAQAQLSEAKEQYQQGNRRVMEKTRLLSEVTEELEKVKQEMEERGSSMTDGAPLVKIKQSLARLKQETVEMDIRIGIVEHTLLQSRLQEKSNMSRDVQHARVIPEPAASFY</sequence>
<protein>
    <recommendedName>
        <fullName evidence="3">Intraflagellar transport protein 57 homolog</fullName>
    </recommendedName>
</protein>
<dbReference type="GO" id="GO:0044458">
    <property type="term" value="P:motile cilium assembly"/>
    <property type="evidence" value="ECO:0007669"/>
    <property type="project" value="Ensembl"/>
</dbReference>
<dbReference type="GO" id="GO:1905515">
    <property type="term" value="P:non-motile cilium assembly"/>
    <property type="evidence" value="ECO:0007669"/>
    <property type="project" value="Ensembl"/>
</dbReference>
<evidence type="ECO:0000256" key="4">
    <source>
        <dbReference type="ARBA" id="ARBA00023069"/>
    </source>
</evidence>
<proteinExistence type="inferred from homology"/>
<dbReference type="Proteomes" id="UP000008225">
    <property type="component" value="Chromosome 15"/>
</dbReference>
<dbReference type="GO" id="GO:0006915">
    <property type="term" value="P:apoptotic process"/>
    <property type="evidence" value="ECO:0007669"/>
    <property type="project" value="Ensembl"/>
</dbReference>
<evidence type="ECO:0000256" key="3">
    <source>
        <dbReference type="ARBA" id="ARBA00020568"/>
    </source>
</evidence>
<dbReference type="OMA" id="VHAHDQD"/>
<dbReference type="GO" id="GO:0036064">
    <property type="term" value="C:ciliary basal body"/>
    <property type="evidence" value="ECO:0007669"/>
    <property type="project" value="Ensembl"/>
</dbReference>